<dbReference type="EMBL" id="UINC01012296">
    <property type="protein sequence ID" value="SVA53783.1"/>
    <property type="molecule type" value="Genomic_DNA"/>
</dbReference>
<reference evidence="1" key="1">
    <citation type="submission" date="2018-05" db="EMBL/GenBank/DDBJ databases">
        <authorList>
            <person name="Lanie J.A."/>
            <person name="Ng W.-L."/>
            <person name="Kazmierczak K.M."/>
            <person name="Andrzejewski T.M."/>
            <person name="Davidsen T.M."/>
            <person name="Wayne K.J."/>
            <person name="Tettelin H."/>
            <person name="Glass J.I."/>
            <person name="Rusch D."/>
            <person name="Podicherti R."/>
            <person name="Tsui H.-C.T."/>
            <person name="Winkler M.E."/>
        </authorList>
    </citation>
    <scope>NUCLEOTIDE SEQUENCE</scope>
</reference>
<feature type="non-terminal residue" evidence="1">
    <location>
        <position position="92"/>
    </location>
</feature>
<organism evidence="1">
    <name type="scientific">marine metagenome</name>
    <dbReference type="NCBI Taxonomy" id="408172"/>
    <lineage>
        <taxon>unclassified sequences</taxon>
        <taxon>metagenomes</taxon>
        <taxon>ecological metagenomes</taxon>
    </lineage>
</organism>
<name>A0A381WPF1_9ZZZZ</name>
<protein>
    <submittedName>
        <fullName evidence="1">Uncharacterized protein</fullName>
    </submittedName>
</protein>
<accession>A0A381WPF1</accession>
<gene>
    <name evidence="1" type="ORF">METZ01_LOCUS106637</name>
</gene>
<proteinExistence type="predicted"/>
<sequence>MTPQTLACLLQSLPPILHISNLSPMPSYSKAPRGLFVLSRVTRIFTGLAISPSPSLRQRSGRYTIRAGRNLPDKGFRYLRTVIVTAAVHRGF</sequence>
<evidence type="ECO:0000313" key="1">
    <source>
        <dbReference type="EMBL" id="SVA53783.1"/>
    </source>
</evidence>
<dbReference type="AlphaFoldDB" id="A0A381WPF1"/>
<dbReference type="AntiFam" id="ANF00025">
    <property type="entry name" value="Antisense to 23S rRNA"/>
</dbReference>